<comment type="caution">
    <text evidence="2">The sequence shown here is derived from an EMBL/GenBank/DDBJ whole genome shotgun (WGS) entry which is preliminary data.</text>
</comment>
<sequence>MRTLDVGEVRRKRTDFSSGVMRAPTGRPFMKRPVSAYWRRKDEDSWARTGIPKRSSATVTNGRMRD</sequence>
<gene>
    <name evidence="2" type="ORF">ASNO1_56850</name>
</gene>
<organism evidence="2 3">
    <name type="scientific">Corallococcus caeni</name>
    <dbReference type="NCBI Taxonomy" id="3082388"/>
    <lineage>
        <taxon>Bacteria</taxon>
        <taxon>Pseudomonadati</taxon>
        <taxon>Myxococcota</taxon>
        <taxon>Myxococcia</taxon>
        <taxon>Myxococcales</taxon>
        <taxon>Cystobacterineae</taxon>
        <taxon>Myxococcaceae</taxon>
        <taxon>Corallococcus</taxon>
    </lineage>
</organism>
<protein>
    <submittedName>
        <fullName evidence="2">Uncharacterized protein</fullName>
    </submittedName>
</protein>
<feature type="region of interest" description="Disordered" evidence="1">
    <location>
        <begin position="45"/>
        <end position="66"/>
    </location>
</feature>
<evidence type="ECO:0000256" key="1">
    <source>
        <dbReference type="SAM" id="MobiDB-lite"/>
    </source>
</evidence>
<reference evidence="2 3" key="1">
    <citation type="journal article" date="2024" name="Arch. Microbiol.">
        <title>Corallococcus caeni sp. nov., a novel myxobacterium isolated from activated sludge.</title>
        <authorList>
            <person name="Tomita S."/>
            <person name="Nakai R."/>
            <person name="Kuroda K."/>
            <person name="Kurashita H."/>
            <person name="Hatamoto M."/>
            <person name="Yamaguchi T."/>
            <person name="Narihiro T."/>
        </authorList>
    </citation>
    <scope>NUCLEOTIDE SEQUENCE [LARGE SCALE GENOMIC DNA]</scope>
    <source>
        <strain evidence="2 3">NO1</strain>
    </source>
</reference>
<keyword evidence="3" id="KW-1185">Reference proteome</keyword>
<evidence type="ECO:0000313" key="3">
    <source>
        <dbReference type="Proteomes" id="UP001342631"/>
    </source>
</evidence>
<proteinExistence type="predicted"/>
<dbReference type="Proteomes" id="UP001342631">
    <property type="component" value="Unassembled WGS sequence"/>
</dbReference>
<dbReference type="EMBL" id="BTTX01000006">
    <property type="protein sequence ID" value="GMU09431.1"/>
    <property type="molecule type" value="Genomic_DNA"/>
</dbReference>
<accession>A0ABQ6QZL1</accession>
<name>A0ABQ6QZL1_9BACT</name>
<feature type="compositionally biased region" description="Polar residues" evidence="1">
    <location>
        <begin position="55"/>
        <end position="66"/>
    </location>
</feature>
<evidence type="ECO:0000313" key="2">
    <source>
        <dbReference type="EMBL" id="GMU09431.1"/>
    </source>
</evidence>